<accession>C5C0W6</accession>
<dbReference type="Proteomes" id="UP000007962">
    <property type="component" value="Chromosome"/>
</dbReference>
<dbReference type="OrthoDB" id="5069107at2"/>
<organism evidence="1 2">
    <name type="scientific">Beutenbergia cavernae (strain ATCC BAA-8 / DSM 12333 / CCUG 43141 / JCM 11478 / NBRC 16432 / NCIMB 13614 / HKI 0122)</name>
    <dbReference type="NCBI Taxonomy" id="471853"/>
    <lineage>
        <taxon>Bacteria</taxon>
        <taxon>Bacillati</taxon>
        <taxon>Actinomycetota</taxon>
        <taxon>Actinomycetes</taxon>
        <taxon>Micrococcales</taxon>
        <taxon>Beutenbergiaceae</taxon>
        <taxon>Beutenbergia</taxon>
    </lineage>
</organism>
<dbReference type="HOGENOM" id="CLU_1425477_0_0_11"/>
<dbReference type="eggNOG" id="ENOG5033YID">
    <property type="taxonomic scope" value="Bacteria"/>
</dbReference>
<dbReference type="AlphaFoldDB" id="C5C0W6"/>
<proteinExistence type="predicted"/>
<name>C5C0W6_BEUC1</name>
<sequence>MKEPEPVTQISDARSIMAALERGPNRSTPRWPDLGTPVIDRGRYAIFPLAVAVVPDDGDAADPRLLLTLEQGLRMDCIHLYGGDFFHAESSVDLDEGYGRTLVDAGAVVLGPTWMLWWGIGEVAAVLVRSVTRERTQETLALHLVPRHWVWDSAPSPATKREASRRRRLRKERDAVAVADLVWSWPLPAE</sequence>
<evidence type="ECO:0000313" key="1">
    <source>
        <dbReference type="EMBL" id="ACQ79370.1"/>
    </source>
</evidence>
<gene>
    <name evidence="1" type="ordered locus">Bcav_1110</name>
</gene>
<dbReference type="KEGG" id="bcv:Bcav_1110"/>
<dbReference type="EMBL" id="CP001618">
    <property type="protein sequence ID" value="ACQ79370.1"/>
    <property type="molecule type" value="Genomic_DNA"/>
</dbReference>
<keyword evidence="2" id="KW-1185">Reference proteome</keyword>
<evidence type="ECO:0000313" key="2">
    <source>
        <dbReference type="Proteomes" id="UP000007962"/>
    </source>
</evidence>
<reference evidence="1 2" key="1">
    <citation type="journal article" date="2009" name="Stand. Genomic Sci.">
        <title>Complete genome sequence of Beutenbergia cavernae type strain (HKI 0122).</title>
        <authorList>
            <person name="Land M."/>
            <person name="Pukall R."/>
            <person name="Abt B."/>
            <person name="Goker M."/>
            <person name="Rohde M."/>
            <person name="Glavina Del Rio T."/>
            <person name="Tice H."/>
            <person name="Copeland A."/>
            <person name="Cheng J.F."/>
            <person name="Lucas S."/>
            <person name="Chen F."/>
            <person name="Nolan M."/>
            <person name="Bruce D."/>
            <person name="Goodwin L."/>
            <person name="Pitluck S."/>
            <person name="Ivanova N."/>
            <person name="Mavromatis K."/>
            <person name="Ovchinnikova G."/>
            <person name="Pati A."/>
            <person name="Chen A."/>
            <person name="Palaniappan K."/>
            <person name="Hauser L."/>
            <person name="Chang Y.J."/>
            <person name="Jefferies C.C."/>
            <person name="Saunders E."/>
            <person name="Brettin T."/>
            <person name="Detter J.C."/>
            <person name="Han C."/>
            <person name="Chain P."/>
            <person name="Bristow J."/>
            <person name="Eisen J.A."/>
            <person name="Markowitz V."/>
            <person name="Hugenholtz P."/>
            <person name="Kyrpides N.C."/>
            <person name="Klenk H.P."/>
            <person name="Lapidus A."/>
        </authorList>
    </citation>
    <scope>NUCLEOTIDE SEQUENCE [LARGE SCALE GENOMIC DNA]</scope>
    <source>
        <strain evidence="2">ATCC BAA-8 / DSM 12333 / NBRC 16432</strain>
    </source>
</reference>
<dbReference type="RefSeq" id="WP_015881610.1">
    <property type="nucleotide sequence ID" value="NC_012669.1"/>
</dbReference>
<protein>
    <submittedName>
        <fullName evidence="1">Uncharacterized protein</fullName>
    </submittedName>
</protein>